<dbReference type="Pfam" id="PF13843">
    <property type="entry name" value="DDE_Tnp_1_7"/>
    <property type="match status" value="1"/>
</dbReference>
<dbReference type="Proteomes" id="UP000028045">
    <property type="component" value="Unassembled WGS sequence"/>
</dbReference>
<dbReference type="PANTHER" id="PTHR45458:SF3">
    <property type="entry name" value="CHAIN DEHYDROGENASE (ATSC), PUTATIVE-RELATED"/>
    <property type="match status" value="1"/>
</dbReference>
<reference evidence="3 4" key="1">
    <citation type="journal article" date="2014" name="BMC Genomics">
        <title>Comparative genome sequencing reveals chemotype-specific gene clusters in the toxigenic black mold Stachybotrys.</title>
        <authorList>
            <person name="Semeiks J."/>
            <person name="Borek D."/>
            <person name="Otwinowski Z."/>
            <person name="Grishin N.V."/>
        </authorList>
    </citation>
    <scope>NUCLEOTIDE SEQUENCE [LARGE SCALE GENOMIC DNA]</scope>
    <source>
        <strain evidence="4">CBS 109288 / IBT 7711</strain>
    </source>
</reference>
<dbReference type="GO" id="GO:0016616">
    <property type="term" value="F:oxidoreductase activity, acting on the CH-OH group of donors, NAD or NADP as acceptor"/>
    <property type="evidence" value="ECO:0007669"/>
    <property type="project" value="TreeGrafter"/>
</dbReference>
<dbReference type="Pfam" id="PF00106">
    <property type="entry name" value="adh_short"/>
    <property type="match status" value="1"/>
</dbReference>
<organism evidence="3 4">
    <name type="scientific">Stachybotrys chartarum (strain CBS 109288 / IBT 7711)</name>
    <name type="common">Toxic black mold</name>
    <name type="synonym">Stilbospora chartarum</name>
    <dbReference type="NCBI Taxonomy" id="1280523"/>
    <lineage>
        <taxon>Eukaryota</taxon>
        <taxon>Fungi</taxon>
        <taxon>Dikarya</taxon>
        <taxon>Ascomycota</taxon>
        <taxon>Pezizomycotina</taxon>
        <taxon>Sordariomycetes</taxon>
        <taxon>Hypocreomycetidae</taxon>
        <taxon>Hypocreales</taxon>
        <taxon>Stachybotryaceae</taxon>
        <taxon>Stachybotrys</taxon>
    </lineage>
</organism>
<evidence type="ECO:0000313" key="4">
    <source>
        <dbReference type="Proteomes" id="UP000028045"/>
    </source>
</evidence>
<accession>A0A084B879</accession>
<evidence type="ECO:0000313" key="3">
    <source>
        <dbReference type="EMBL" id="KEY73758.1"/>
    </source>
</evidence>
<dbReference type="Gene3D" id="3.40.50.720">
    <property type="entry name" value="NAD(P)-binding Rossmann-like Domain"/>
    <property type="match status" value="1"/>
</dbReference>
<dbReference type="InterPro" id="IPR029526">
    <property type="entry name" value="PGBD"/>
</dbReference>
<gene>
    <name evidence="3" type="ORF">S7711_10049</name>
</gene>
<dbReference type="SUPFAM" id="SSF51735">
    <property type="entry name" value="NAD(P)-binding Rossmann-fold domains"/>
    <property type="match status" value="1"/>
</dbReference>
<protein>
    <recommendedName>
        <fullName evidence="2">PiggyBac transposable element-derived protein domain-containing protein</fullName>
    </recommendedName>
</protein>
<dbReference type="AlphaFoldDB" id="A0A084B879"/>
<dbReference type="InterPro" id="IPR052184">
    <property type="entry name" value="SDR_enzymes"/>
</dbReference>
<proteinExistence type="predicted"/>
<dbReference type="EMBL" id="KL647756">
    <property type="protein sequence ID" value="KEY73758.1"/>
    <property type="molecule type" value="Genomic_DNA"/>
</dbReference>
<dbReference type="InterPro" id="IPR021858">
    <property type="entry name" value="Fun_TF"/>
</dbReference>
<evidence type="ECO:0000256" key="1">
    <source>
        <dbReference type="ARBA" id="ARBA00023242"/>
    </source>
</evidence>
<dbReference type="PRINTS" id="PR00081">
    <property type="entry name" value="GDHRDH"/>
</dbReference>
<dbReference type="Pfam" id="PF11951">
    <property type="entry name" value="Fungal_trans_2"/>
    <property type="match status" value="1"/>
</dbReference>
<feature type="domain" description="PiggyBac transposable element-derived protein" evidence="2">
    <location>
        <begin position="650"/>
        <end position="734"/>
    </location>
</feature>
<dbReference type="HOGENOM" id="CLU_377749_0_0_1"/>
<name>A0A084B879_STACB</name>
<keyword evidence="4" id="KW-1185">Reference proteome</keyword>
<evidence type="ECO:0000259" key="2">
    <source>
        <dbReference type="Pfam" id="PF13843"/>
    </source>
</evidence>
<dbReference type="PANTHER" id="PTHR45458">
    <property type="entry name" value="SHORT-CHAIN DEHYDROGENASE/REDUCTASE SDR"/>
    <property type="match status" value="1"/>
</dbReference>
<dbReference type="OrthoDB" id="7289984at2759"/>
<dbReference type="InterPro" id="IPR002347">
    <property type="entry name" value="SDR_fam"/>
</dbReference>
<dbReference type="InterPro" id="IPR036291">
    <property type="entry name" value="NAD(P)-bd_dom_sf"/>
</dbReference>
<sequence>MSTYVITGVSRGIGFELVKQISEDPNNLVVGVVRDKAATEKKVAEELGDRPNVRILHGDLTSHASLKQAAAKTAEVIGERAIDYLVANGALLSMFDAYDPIGVCADKVKELEETASKLFQTNVVGNIHLFNNFLPLVMKGKVKKVITLSSGHADIDLINGLDLEISALYSASKAAMNVIVAKFNAQYKKDGVLFVSISPGAVEVGHYKDATPEQMQGVAGFLEKVAHYAPDFKGLVPVEEAIPIIRSTWEKISIDTGFGGSVSDARFVHTSHRDIELYHSLTRSVPVRTLTLLDVPTIWNPSELETLDHDLFDYWSVLCKASASLATFGHDSTALGNILGRIALQGNTKSATAVFQALLAYSSLHRYGLQFQALKLKIAALNSLAVATAGAGLDAKATIHHIVTGMLLCSFEVYQSSCTSGQWTGYLVGVKRVINAFSLERLLNFDPDVALLLEWVHYHEVLARFSLLHWKREEAPKIPSNSTDLAWSQFSTLPQLISSMLSLLSQICGVASSGKILAESGDDTDDYMGFLEVMDWRIRSLSTPMASEDDGTAAADAALVLQLYQLAMLIYLHQTFDGRIKQTNSTQQHIDKAFELLPRLRSYNCRREQPNDTTYWPDLPPEPTHGDHFEPLKMPYREPYYKPLLPTALGLVQTFLPEALVSRWVIYTNLAALEAAIEGWSPVSLSEIYIWIALLIYMGIHKESSFKDYWKAPIIRGFDPMHPIIKLMPYSRFQ</sequence>
<keyword evidence="1" id="KW-0539">Nucleus</keyword>